<dbReference type="AlphaFoldDB" id="A0A7C3VFR9"/>
<feature type="transmembrane region" description="Helical" evidence="5">
    <location>
        <begin position="92"/>
        <end position="114"/>
    </location>
</feature>
<evidence type="ECO:0000256" key="5">
    <source>
        <dbReference type="SAM" id="Phobius"/>
    </source>
</evidence>
<dbReference type="EMBL" id="DSPX01000060">
    <property type="protein sequence ID" value="HGG00272.1"/>
    <property type="molecule type" value="Genomic_DNA"/>
</dbReference>
<evidence type="ECO:0000256" key="3">
    <source>
        <dbReference type="PROSITE-ProRule" id="PRU00221"/>
    </source>
</evidence>
<feature type="repeat" description="WD" evidence="3">
    <location>
        <begin position="417"/>
        <end position="458"/>
    </location>
</feature>
<evidence type="ECO:0000256" key="1">
    <source>
        <dbReference type="ARBA" id="ARBA00022574"/>
    </source>
</evidence>
<dbReference type="InterPro" id="IPR020472">
    <property type="entry name" value="WD40_PAC1"/>
</dbReference>
<evidence type="ECO:0000313" key="6">
    <source>
        <dbReference type="EMBL" id="HGG00272.1"/>
    </source>
</evidence>
<dbReference type="CDD" id="cd00200">
    <property type="entry name" value="WD40"/>
    <property type="match status" value="1"/>
</dbReference>
<dbReference type="Pfam" id="PF00400">
    <property type="entry name" value="WD40"/>
    <property type="match status" value="8"/>
</dbReference>
<keyword evidence="5" id="KW-1133">Transmembrane helix</keyword>
<feature type="repeat" description="WD" evidence="3">
    <location>
        <begin position="333"/>
        <end position="374"/>
    </location>
</feature>
<dbReference type="InterPro" id="IPR019775">
    <property type="entry name" value="WD40_repeat_CS"/>
</dbReference>
<dbReference type="InterPro" id="IPR036322">
    <property type="entry name" value="WD40_repeat_dom_sf"/>
</dbReference>
<organism evidence="6">
    <name type="scientific">Planktothricoides sp. SpSt-374</name>
    <dbReference type="NCBI Taxonomy" id="2282167"/>
    <lineage>
        <taxon>Bacteria</taxon>
        <taxon>Bacillati</taxon>
        <taxon>Cyanobacteriota</taxon>
        <taxon>Cyanophyceae</taxon>
        <taxon>Oscillatoriophycideae</taxon>
        <taxon>Oscillatoriales</taxon>
        <taxon>Oscillatoriaceae</taxon>
        <taxon>Planktothricoides</taxon>
    </lineage>
</organism>
<dbReference type="SUPFAM" id="SSF63829">
    <property type="entry name" value="Calcium-dependent phosphotriesterase"/>
    <property type="match status" value="1"/>
</dbReference>
<dbReference type="SMART" id="SM00320">
    <property type="entry name" value="WD40"/>
    <property type="match status" value="8"/>
</dbReference>
<dbReference type="SUPFAM" id="SSF50978">
    <property type="entry name" value="WD40 repeat-like"/>
    <property type="match status" value="1"/>
</dbReference>
<sequence>MITENYLRNPVSGPESALPGVKIVPNFPNYTADVPESLHPLNPKHYLLLAYWVFFRPSHLTGYLYQGNPEVYQMGGGRGLLRSWGVRAHRHLYLMGVVCTIISLLLASSLLFFYNLGMAQGHTASINIVTVTPDGRYTISASAGGLRNAGTLKVWDLERGALVNTLVGQKNAIFTAVVTPDGKRVVSGAGDSTVFVWDLQRGKKLYRLEGHGRWINSVAVTPDGKRAISASADTTLKVWDIAAGKKLRTLEGHTREVNGVVAVLDTVAISGSDDGVVKVWDVNTGAVLHSLTGHKAVVKKVVGIPGGNRVISASADGTLKVWDWQRGALVFTLSGHEDGINDVAVTADGQTAVSASADGTLKVWDLTGGGLRQTLTGHGGWVNAVAVTPDGKRAVSGSSDHSVKVWDLATGALLHSLKGHKDWVRSVAVTPDGKIAVSGAGDRFPKLWDITSGKEVPLKTAKNTLALAVVGFNFFSVACLLILILIVAVVFAVGVMAFGVPGAAFAAVLLALLGSVVFGWVFITADMVAVNPAFTQQYGAVTINPSVAVVAFAVAMGMCFNLAFAVASRRASTALMGVVFMVVIAFTVGILQATILNSSESIARLRFFSGWRVVQGLIPVIGLVALAESRILFYPAHFIAALYSNFTGKKHPISWDEMIFFPLPGTVNYLHRQLQQDETTGMNLLVQVAANPFQRRAAILALHRYIHQSPAPLHTLYSILASPVMEQYISPPISQQDWQILPSTKQVLLLQLDKRSVNTSSDWIEQFAQNLAEFLTWAIPLFPRYPKPTPLTGFASFLGNCHPVSPSPRPPLSPSPRLPVPPSPRPLSSYPGGEEIERSFAAMATFLSYNELSQLSSPIPNLTENIGDNPIRPLVMKALERLSAVSAEISAYETASEPTAKVAALGRATGILEEINSHIVPEIMEPEKQIIHQIIENWRQLIWRNFMV</sequence>
<feature type="repeat" description="WD" evidence="3">
    <location>
        <begin position="375"/>
        <end position="416"/>
    </location>
</feature>
<dbReference type="Gene3D" id="2.130.10.10">
    <property type="entry name" value="YVTN repeat-like/Quinoprotein amine dehydrogenase"/>
    <property type="match status" value="3"/>
</dbReference>
<dbReference type="InterPro" id="IPR001680">
    <property type="entry name" value="WD40_rpt"/>
</dbReference>
<feature type="transmembrane region" description="Helical" evidence="5">
    <location>
        <begin position="465"/>
        <end position="491"/>
    </location>
</feature>
<name>A0A7C3VFR9_9CYAN</name>
<dbReference type="PRINTS" id="PR00320">
    <property type="entry name" value="GPROTEINBRPT"/>
</dbReference>
<reference evidence="6" key="1">
    <citation type="journal article" date="2020" name="mSystems">
        <title>Genome- and Community-Level Interaction Insights into Carbon Utilization and Element Cycling Functions of Hydrothermarchaeota in Hydrothermal Sediment.</title>
        <authorList>
            <person name="Zhou Z."/>
            <person name="Liu Y."/>
            <person name="Xu W."/>
            <person name="Pan J."/>
            <person name="Luo Z.H."/>
            <person name="Li M."/>
        </authorList>
    </citation>
    <scope>NUCLEOTIDE SEQUENCE [LARGE SCALE GENOMIC DNA]</scope>
    <source>
        <strain evidence="6">SpSt-374</strain>
    </source>
</reference>
<feature type="transmembrane region" description="Helical" evidence="5">
    <location>
        <begin position="543"/>
        <end position="567"/>
    </location>
</feature>
<keyword evidence="5" id="KW-0472">Membrane</keyword>
<feature type="transmembrane region" description="Helical" evidence="5">
    <location>
        <begin position="616"/>
        <end position="643"/>
    </location>
</feature>
<feature type="repeat" description="WD" evidence="3">
    <location>
        <begin position="208"/>
        <end position="249"/>
    </location>
</feature>
<gene>
    <name evidence="6" type="ORF">ENR15_06370</name>
</gene>
<dbReference type="PROSITE" id="PS00678">
    <property type="entry name" value="WD_REPEATS_1"/>
    <property type="match status" value="5"/>
</dbReference>
<evidence type="ECO:0000256" key="2">
    <source>
        <dbReference type="ARBA" id="ARBA00022737"/>
    </source>
</evidence>
<accession>A0A7C3VFR9</accession>
<proteinExistence type="predicted"/>
<feature type="repeat" description="WD" evidence="3">
    <location>
        <begin position="166"/>
        <end position="207"/>
    </location>
</feature>
<dbReference type="PROSITE" id="PS50082">
    <property type="entry name" value="WD_REPEATS_2"/>
    <property type="match status" value="7"/>
</dbReference>
<keyword evidence="5" id="KW-0812">Transmembrane</keyword>
<feature type="compositionally biased region" description="Pro residues" evidence="4">
    <location>
        <begin position="805"/>
        <end position="825"/>
    </location>
</feature>
<feature type="repeat" description="WD" evidence="3">
    <location>
        <begin position="250"/>
        <end position="290"/>
    </location>
</feature>
<dbReference type="PANTHER" id="PTHR19848">
    <property type="entry name" value="WD40 REPEAT PROTEIN"/>
    <property type="match status" value="1"/>
</dbReference>
<feature type="transmembrane region" description="Helical" evidence="5">
    <location>
        <begin position="503"/>
        <end position="523"/>
    </location>
</feature>
<evidence type="ECO:0000256" key="4">
    <source>
        <dbReference type="SAM" id="MobiDB-lite"/>
    </source>
</evidence>
<feature type="transmembrane region" description="Helical" evidence="5">
    <location>
        <begin position="574"/>
        <end position="596"/>
    </location>
</feature>
<protein>
    <submittedName>
        <fullName evidence="6">Uncharacterized protein</fullName>
    </submittedName>
</protein>
<keyword evidence="2" id="KW-0677">Repeat</keyword>
<feature type="region of interest" description="Disordered" evidence="4">
    <location>
        <begin position="805"/>
        <end position="832"/>
    </location>
</feature>
<keyword evidence="1 3" id="KW-0853">WD repeat</keyword>
<dbReference type="PROSITE" id="PS50294">
    <property type="entry name" value="WD_REPEATS_REGION"/>
    <property type="match status" value="7"/>
</dbReference>
<comment type="caution">
    <text evidence="6">The sequence shown here is derived from an EMBL/GenBank/DDBJ whole genome shotgun (WGS) entry which is preliminary data.</text>
</comment>
<dbReference type="InterPro" id="IPR015943">
    <property type="entry name" value="WD40/YVTN_repeat-like_dom_sf"/>
</dbReference>
<dbReference type="PANTHER" id="PTHR19848:SF8">
    <property type="entry name" value="F-BOX AND WD REPEAT DOMAIN CONTAINING 7"/>
    <property type="match status" value="1"/>
</dbReference>
<feature type="repeat" description="WD" evidence="3">
    <location>
        <begin position="291"/>
        <end position="332"/>
    </location>
</feature>